<dbReference type="GO" id="GO:0004534">
    <property type="term" value="F:5'-3' RNA exonuclease activity"/>
    <property type="evidence" value="ECO:0007669"/>
    <property type="project" value="TreeGrafter"/>
</dbReference>
<evidence type="ECO:0000313" key="2">
    <source>
        <dbReference type="EMBL" id="UUF09612.1"/>
    </source>
</evidence>
<reference evidence="2" key="1">
    <citation type="submission" date="2021-03" db="EMBL/GenBank/DDBJ databases">
        <title>Comparative Genomics and Metabolomics in the genus Turicibacter.</title>
        <authorList>
            <person name="Maki J."/>
            <person name="Looft T."/>
        </authorList>
    </citation>
    <scope>NUCLEOTIDE SEQUENCE</scope>
    <source>
        <strain evidence="2">ISU324</strain>
    </source>
</reference>
<evidence type="ECO:0000313" key="3">
    <source>
        <dbReference type="Proteomes" id="UP001058072"/>
    </source>
</evidence>
<gene>
    <name evidence="2" type="ORF">J0J70_06645</name>
</gene>
<dbReference type="InterPro" id="IPR016195">
    <property type="entry name" value="Pol/histidinol_Pase-like"/>
</dbReference>
<dbReference type="SUPFAM" id="SSF89550">
    <property type="entry name" value="PHP domain-like"/>
    <property type="match status" value="1"/>
</dbReference>
<dbReference type="Pfam" id="PF02811">
    <property type="entry name" value="PHP"/>
    <property type="match status" value="1"/>
</dbReference>
<dbReference type="Gene3D" id="1.10.150.650">
    <property type="match status" value="1"/>
</dbReference>
<dbReference type="CDD" id="cd07438">
    <property type="entry name" value="PHP_HisPPase_AMP"/>
    <property type="match status" value="1"/>
</dbReference>
<dbReference type="GO" id="GO:0035312">
    <property type="term" value="F:5'-3' DNA exonuclease activity"/>
    <property type="evidence" value="ECO:0007669"/>
    <property type="project" value="TreeGrafter"/>
</dbReference>
<dbReference type="AlphaFoldDB" id="A0A9Q9FGG0"/>
<dbReference type="Proteomes" id="UP001058072">
    <property type="component" value="Chromosome"/>
</dbReference>
<evidence type="ECO:0000259" key="1">
    <source>
        <dbReference type="SMART" id="SM00481"/>
    </source>
</evidence>
<dbReference type="SMART" id="SM00481">
    <property type="entry name" value="POLIIIAc"/>
    <property type="match status" value="1"/>
</dbReference>
<dbReference type="PANTHER" id="PTHR42924:SF3">
    <property type="entry name" value="POLYMERASE_HISTIDINOL PHOSPHATASE N-TERMINAL DOMAIN-CONTAINING PROTEIN"/>
    <property type="match status" value="1"/>
</dbReference>
<name>A0A9Q9FGG0_9FIRM</name>
<organism evidence="2 3">
    <name type="scientific">Turicibacter bilis</name>
    <dbReference type="NCBI Taxonomy" id="2735723"/>
    <lineage>
        <taxon>Bacteria</taxon>
        <taxon>Bacillati</taxon>
        <taxon>Bacillota</taxon>
        <taxon>Erysipelotrichia</taxon>
        <taxon>Erysipelotrichales</taxon>
        <taxon>Turicibacteraceae</taxon>
        <taxon>Turicibacter</taxon>
    </lineage>
</organism>
<proteinExistence type="predicted"/>
<dbReference type="InterPro" id="IPR052018">
    <property type="entry name" value="PHP_domain"/>
</dbReference>
<sequence>MRIDLHVHTTISDSSLSTKEMLLLAKERGLTHVAITNHDTVVGLKEAMEFGKAIGVEVIPGIEISAYDFKRQKKTHILGYHFNLEAPHIKALVDPINARRDANTKWQVEQLIKAGYNLTMDEVAQKAKDSTAWYKQHIFDVLTNKGYHRQELKPLFQQGGICNRVITYVNAEEAVKAIKADGGVAVMAHPGQSKTYDLIPDLVAVGLDGIEKYHPDHDEHDYEKIDQLTKKYQLIQTTGSDFHHTYGPNRPFGQLVMETLPFK</sequence>
<dbReference type="Gene3D" id="3.20.20.140">
    <property type="entry name" value="Metal-dependent hydrolases"/>
    <property type="match status" value="1"/>
</dbReference>
<accession>A0A9Q9FGG0</accession>
<protein>
    <submittedName>
        <fullName evidence="2">PHP domain-containing protein</fullName>
    </submittedName>
</protein>
<dbReference type="InterPro" id="IPR003141">
    <property type="entry name" value="Pol/His_phosphatase_N"/>
</dbReference>
<dbReference type="PANTHER" id="PTHR42924">
    <property type="entry name" value="EXONUCLEASE"/>
    <property type="match status" value="1"/>
</dbReference>
<dbReference type="RefSeq" id="WP_212725066.1">
    <property type="nucleotide sequence ID" value="NZ_CP071250.1"/>
</dbReference>
<feature type="domain" description="Polymerase/histidinol phosphatase N-terminal" evidence="1">
    <location>
        <begin position="3"/>
        <end position="68"/>
    </location>
</feature>
<dbReference type="InterPro" id="IPR004013">
    <property type="entry name" value="PHP_dom"/>
</dbReference>
<dbReference type="EMBL" id="CP071250">
    <property type="protein sequence ID" value="UUF09612.1"/>
    <property type="molecule type" value="Genomic_DNA"/>
</dbReference>